<evidence type="ECO:0000313" key="7">
    <source>
        <dbReference type="Proteomes" id="UP001177592"/>
    </source>
</evidence>
<reference evidence="1" key="1">
    <citation type="journal article" date="2010" name="Insect Mol. Biol.">
        <title>The draft genome sequence of Arsenophonus nasoniae, son-killer bacterium of Nasonia vitripennis, reveals genes associated with virulence and symbiosis.</title>
        <authorList>
            <person name="Wilkes T."/>
            <person name="Darby A.C."/>
            <person name="Choi J."/>
            <person name="Colborne J.K."/>
            <person name="Werren J.H."/>
            <person name="Hurst G.D.D."/>
        </authorList>
    </citation>
    <scope>NUCLEOTIDE SEQUENCE</scope>
</reference>
<evidence type="ECO:0000313" key="6">
    <source>
        <dbReference type="Proteomes" id="UP000295134"/>
    </source>
</evidence>
<evidence type="ECO:0000313" key="4">
    <source>
        <dbReference type="EMBL" id="WGM04465.1"/>
    </source>
</evidence>
<accession>D2U102</accession>
<dbReference type="GeneID" id="96879112"/>
<protein>
    <submittedName>
        <fullName evidence="1">Uncharacterized protein</fullName>
    </submittedName>
</protein>
<sequence length="53" mass="6339">MPLKSETVKKRHLKEKITILLLDSSFSQNEIELLLEEIKARKNRMLFQLKEVK</sequence>
<dbReference type="Proteomes" id="UP001177592">
    <property type="component" value="Chromosome"/>
</dbReference>
<dbReference type="Proteomes" id="UP000295134">
    <property type="component" value="Chromosome"/>
</dbReference>
<reference evidence="2 6" key="2">
    <citation type="submission" date="2019-03" db="EMBL/GenBank/DDBJ databases">
        <title>Long-read sequencing reveals hyperdense prophage content in a complex bacterial symbiont genome.</title>
        <authorList>
            <person name="Frost C.L."/>
            <person name="Siozios S."/>
            <person name="Nadal-Jimenez P."/>
            <person name="Brockhurst M.A."/>
            <person name="King K.C."/>
            <person name="Darby A.C."/>
            <person name="Hurst G.D.D."/>
        </authorList>
    </citation>
    <scope>NUCLEOTIDE SEQUENCE [LARGE SCALE GENOMIC DNA]</scope>
    <source>
        <strain evidence="2 6">FIN</strain>
    </source>
</reference>
<evidence type="ECO:0000313" key="1">
    <source>
        <dbReference type="EMBL" id="CBA74275.1"/>
    </source>
</evidence>
<organism evidence="1">
    <name type="scientific">Arsenophonus nasoniae</name>
    <name type="common">son-killer infecting Nasonia vitripennis</name>
    <dbReference type="NCBI Taxonomy" id="638"/>
    <lineage>
        <taxon>Bacteria</taxon>
        <taxon>Pseudomonadati</taxon>
        <taxon>Pseudomonadota</taxon>
        <taxon>Gammaproteobacteria</taxon>
        <taxon>Enterobacterales</taxon>
        <taxon>Morganellaceae</taxon>
        <taxon>Arsenophonus</taxon>
    </lineage>
</organism>
<gene>
    <name evidence="1" type="ORF">ARN_21960</name>
    <name evidence="2" type="ORF">ArsFIN_17700</name>
    <name evidence="3" type="ORF">ArsFIN_27420</name>
    <name evidence="5" type="ORF">QE258_08185</name>
    <name evidence="4" type="ORF">QE258_12605</name>
</gene>
<dbReference type="EMBL" id="FN545225">
    <property type="protein sequence ID" value="CBA74275.1"/>
    <property type="molecule type" value="Genomic_DNA"/>
</dbReference>
<keyword evidence="7" id="KW-1185">Reference proteome</keyword>
<dbReference type="EMBL" id="CP038613">
    <property type="protein sequence ID" value="QBY43203.1"/>
    <property type="molecule type" value="Genomic_DNA"/>
</dbReference>
<dbReference type="EMBL" id="CP038613">
    <property type="protein sequence ID" value="QBY44165.1"/>
    <property type="molecule type" value="Genomic_DNA"/>
</dbReference>
<evidence type="ECO:0000313" key="2">
    <source>
        <dbReference type="EMBL" id="QBY43203.1"/>
    </source>
</evidence>
<name>D2U102_9GAMM</name>
<reference evidence="4" key="3">
    <citation type="submission" date="2023-04" db="EMBL/GenBank/DDBJ databases">
        <title>Genome dynamics across the evolutionary transition to endosymbiosis.</title>
        <authorList>
            <person name="Siozios S."/>
            <person name="Nadal-Jimenez P."/>
            <person name="Azagi T."/>
            <person name="Sprong H."/>
            <person name="Frost C.L."/>
            <person name="Parratt S.R."/>
            <person name="Taylor G."/>
            <person name="Brettell L."/>
            <person name="Lew K.C."/>
            <person name="Croft L."/>
            <person name="King K.C."/>
            <person name="Brockhurst M.A."/>
            <person name="Hypsa V."/>
            <person name="Novakova E."/>
            <person name="Darby A.C."/>
            <person name="Hurst G.D.D."/>
        </authorList>
    </citation>
    <scope>NUCLEOTIDE SEQUENCE</scope>
    <source>
        <strain evidence="4">ANv_CAN</strain>
    </source>
</reference>
<dbReference type="AlphaFoldDB" id="D2U102"/>
<evidence type="ECO:0000313" key="5">
    <source>
        <dbReference type="EMBL" id="WGM07219.1"/>
    </source>
</evidence>
<dbReference type="KEGG" id="ans:ArsFIN_27420"/>
<dbReference type="RefSeq" id="WP_155847026.1">
    <property type="nucleotide sequence ID" value="NZ_CP038613.1"/>
</dbReference>
<evidence type="ECO:0000313" key="3">
    <source>
        <dbReference type="EMBL" id="QBY44165.1"/>
    </source>
</evidence>
<dbReference type="EMBL" id="CP123523">
    <property type="protein sequence ID" value="WGM04465.1"/>
    <property type="molecule type" value="Genomic_DNA"/>
</dbReference>
<dbReference type="KEGG" id="ans:ArsFIN_17700"/>
<proteinExistence type="predicted"/>
<dbReference type="EMBL" id="CP123523">
    <property type="protein sequence ID" value="WGM07219.1"/>
    <property type="molecule type" value="Genomic_DNA"/>
</dbReference>